<keyword evidence="5" id="KW-1185">Reference proteome</keyword>
<gene>
    <name evidence="4" type="ORF">WN48_09618</name>
</gene>
<protein>
    <submittedName>
        <fullName evidence="4">CTTNBP2 N-terminal-like protein</fullName>
    </submittedName>
</protein>
<evidence type="ECO:0000259" key="3">
    <source>
        <dbReference type="Pfam" id="PF09727"/>
    </source>
</evidence>
<dbReference type="Pfam" id="PF09727">
    <property type="entry name" value="CortBP2"/>
    <property type="match status" value="1"/>
</dbReference>
<keyword evidence="1" id="KW-0175">Coiled coil</keyword>
<organism evidence="4 5">
    <name type="scientific">Eufriesea mexicana</name>
    <dbReference type="NCBI Taxonomy" id="516756"/>
    <lineage>
        <taxon>Eukaryota</taxon>
        <taxon>Metazoa</taxon>
        <taxon>Ecdysozoa</taxon>
        <taxon>Arthropoda</taxon>
        <taxon>Hexapoda</taxon>
        <taxon>Insecta</taxon>
        <taxon>Pterygota</taxon>
        <taxon>Neoptera</taxon>
        <taxon>Endopterygota</taxon>
        <taxon>Hymenoptera</taxon>
        <taxon>Apocrita</taxon>
        <taxon>Aculeata</taxon>
        <taxon>Apoidea</taxon>
        <taxon>Anthophila</taxon>
        <taxon>Apidae</taxon>
        <taxon>Eufriesea</taxon>
    </lineage>
</organism>
<accession>A0A310S769</accession>
<dbReference type="Proteomes" id="UP000250275">
    <property type="component" value="Unassembled WGS sequence"/>
</dbReference>
<dbReference type="InterPro" id="IPR050719">
    <property type="entry name" value="Cortactin-Actin_Reg"/>
</dbReference>
<name>A0A310S769_9HYME</name>
<dbReference type="AlphaFoldDB" id="A0A310S769"/>
<dbReference type="PANTHER" id="PTHR23166:SF5">
    <property type="entry name" value="CTTNBP2 N-TERMINAL-LIKE PROTEIN"/>
    <property type="match status" value="1"/>
</dbReference>
<sequence length="262" mass="29407">MSSQSQNAMNVSSTVSPTNGLSGSTTTISVCIRKMQSVTTIPSSQSYQQYSSPSLSPSQSPPPMQQTLQQPNNIEAIDKNSSNTLKRNPKMELSKTDLLKLLGHLEGELQARDIVIAVLKSEKLKHLLNIPYLSGTSDPHAALARDVVLVGGVSKYEPNQINKQVPTLDALITQQRCMQHKMFKVLKEAELRHTGVIKKLEEEKQKHEYDTAQGDDITYELEKERTRLKIELELENIVDYLKENIRSILTLGQLEQTIAYYN</sequence>
<evidence type="ECO:0000313" key="4">
    <source>
        <dbReference type="EMBL" id="OAD53627.1"/>
    </source>
</evidence>
<proteinExistence type="predicted"/>
<dbReference type="OrthoDB" id="6021133at2759"/>
<evidence type="ECO:0000313" key="5">
    <source>
        <dbReference type="Proteomes" id="UP000250275"/>
    </source>
</evidence>
<evidence type="ECO:0000256" key="1">
    <source>
        <dbReference type="ARBA" id="ARBA00023054"/>
    </source>
</evidence>
<dbReference type="InterPro" id="IPR019131">
    <property type="entry name" value="Cortactin-binding_p2_N"/>
</dbReference>
<dbReference type="EMBL" id="KQ766607">
    <property type="protein sequence ID" value="OAD53627.1"/>
    <property type="molecule type" value="Genomic_DNA"/>
</dbReference>
<dbReference type="PANTHER" id="PTHR23166">
    <property type="entry name" value="FILAMIN/GPBP-INTERACTING PROTEIN"/>
    <property type="match status" value="1"/>
</dbReference>
<feature type="domain" description="Cortactin-binding protein-2 N-terminal" evidence="3">
    <location>
        <begin position="92"/>
        <end position="236"/>
    </location>
</feature>
<feature type="region of interest" description="Disordered" evidence="2">
    <location>
        <begin position="42"/>
        <end position="68"/>
    </location>
</feature>
<feature type="compositionally biased region" description="Low complexity" evidence="2">
    <location>
        <begin position="42"/>
        <end position="58"/>
    </location>
</feature>
<reference evidence="4 5" key="1">
    <citation type="submission" date="2015-07" db="EMBL/GenBank/DDBJ databases">
        <title>The genome of Eufriesea mexicana.</title>
        <authorList>
            <person name="Pan H."/>
            <person name="Kapheim K."/>
        </authorList>
    </citation>
    <scope>NUCLEOTIDE SEQUENCE [LARGE SCALE GENOMIC DNA]</scope>
    <source>
        <strain evidence="4">0111107269</strain>
        <tissue evidence="4">Whole body</tissue>
    </source>
</reference>
<evidence type="ECO:0000256" key="2">
    <source>
        <dbReference type="SAM" id="MobiDB-lite"/>
    </source>
</evidence>
<feature type="region of interest" description="Disordered" evidence="2">
    <location>
        <begin position="1"/>
        <end position="21"/>
    </location>
</feature>